<feature type="domain" description="Clp R" evidence="2">
    <location>
        <begin position="22"/>
        <end position="176"/>
    </location>
</feature>
<dbReference type="AlphaFoldDB" id="A0A2T0MNN6"/>
<accession>A0A2T0MNN6</accession>
<dbReference type="Gene3D" id="1.10.1780.10">
    <property type="entry name" value="Clp, N-terminal domain"/>
    <property type="match status" value="1"/>
</dbReference>
<dbReference type="SUPFAM" id="SSF81923">
    <property type="entry name" value="Double Clp-N motif"/>
    <property type="match status" value="1"/>
</dbReference>
<protein>
    <submittedName>
        <fullName evidence="3">ClpA/ClpB-like protein</fullName>
    </submittedName>
</protein>
<evidence type="ECO:0000256" key="1">
    <source>
        <dbReference type="PROSITE-ProRule" id="PRU01251"/>
    </source>
</evidence>
<keyword evidence="4" id="KW-1185">Reference proteome</keyword>
<proteinExistence type="predicted"/>
<sequence length="176" mass="18890">MTRWAGRGSPRVPGMGSEDTVFEQFTGSPFVVVVTAAREEARRGGAKRMGTEHLLLGLLHETGSDSVRALQVDLDAAYAALEALDREALRAIGIDLGDLVTDLGVPSRKYPPMTSTAQAVLTKAVKAAKARTRDIDTRHLLRALLELKRPDPAAELLARLGVDHAAVSQRLARDGS</sequence>
<reference evidence="3 4" key="1">
    <citation type="submission" date="2018-03" db="EMBL/GenBank/DDBJ databases">
        <title>Genomic Encyclopedia of Type Strains, Phase III (KMG-III): the genomes of soil and plant-associated and newly described type strains.</title>
        <authorList>
            <person name="Whitman W."/>
        </authorList>
    </citation>
    <scope>NUCLEOTIDE SEQUENCE [LARGE SCALE GENOMIC DNA]</scope>
    <source>
        <strain evidence="3 4">CGMCC 4.7104</strain>
    </source>
</reference>
<evidence type="ECO:0000259" key="2">
    <source>
        <dbReference type="PROSITE" id="PS51903"/>
    </source>
</evidence>
<organism evidence="3 4">
    <name type="scientific">Nonomuraea fuscirosea</name>
    <dbReference type="NCBI Taxonomy" id="1291556"/>
    <lineage>
        <taxon>Bacteria</taxon>
        <taxon>Bacillati</taxon>
        <taxon>Actinomycetota</taxon>
        <taxon>Actinomycetes</taxon>
        <taxon>Streptosporangiales</taxon>
        <taxon>Streptosporangiaceae</taxon>
        <taxon>Nonomuraea</taxon>
    </lineage>
</organism>
<evidence type="ECO:0000313" key="3">
    <source>
        <dbReference type="EMBL" id="PRX59594.1"/>
    </source>
</evidence>
<gene>
    <name evidence="3" type="ORF">B0I32_11937</name>
</gene>
<dbReference type="Proteomes" id="UP000238312">
    <property type="component" value="Unassembled WGS sequence"/>
</dbReference>
<comment type="caution">
    <text evidence="3">The sequence shown here is derived from an EMBL/GenBank/DDBJ whole genome shotgun (WGS) entry which is preliminary data.</text>
</comment>
<dbReference type="PROSITE" id="PS51903">
    <property type="entry name" value="CLP_R"/>
    <property type="match status" value="1"/>
</dbReference>
<dbReference type="InterPro" id="IPR036628">
    <property type="entry name" value="Clp_N_dom_sf"/>
</dbReference>
<dbReference type="EMBL" id="PVNG01000019">
    <property type="protein sequence ID" value="PRX59594.1"/>
    <property type="molecule type" value="Genomic_DNA"/>
</dbReference>
<dbReference type="InterPro" id="IPR004176">
    <property type="entry name" value="Clp_R_N"/>
</dbReference>
<name>A0A2T0MNN6_9ACTN</name>
<evidence type="ECO:0000313" key="4">
    <source>
        <dbReference type="Proteomes" id="UP000238312"/>
    </source>
</evidence>
<keyword evidence="1" id="KW-0677">Repeat</keyword>
<dbReference type="Pfam" id="PF02861">
    <property type="entry name" value="Clp_N"/>
    <property type="match status" value="1"/>
</dbReference>